<feature type="domain" description="Sulfatase N-terminal" evidence="1">
    <location>
        <begin position="29"/>
        <end position="314"/>
    </location>
</feature>
<keyword evidence="3" id="KW-1185">Reference proteome</keyword>
<dbReference type="CDD" id="cd16027">
    <property type="entry name" value="SGSH"/>
    <property type="match status" value="1"/>
</dbReference>
<reference evidence="2" key="2">
    <citation type="submission" date="2020-09" db="EMBL/GenBank/DDBJ databases">
        <authorList>
            <person name="Wu Z."/>
        </authorList>
    </citation>
    <scope>NUCLEOTIDE SEQUENCE</scope>
    <source>
        <strain evidence="2">SC17</strain>
    </source>
</reference>
<comment type="caution">
    <text evidence="2">The sequence shown here is derived from an EMBL/GenBank/DDBJ whole genome shotgun (WGS) entry which is preliminary data.</text>
</comment>
<dbReference type="Proteomes" id="UP000602057">
    <property type="component" value="Unassembled WGS sequence"/>
</dbReference>
<dbReference type="PANTHER" id="PTHR43751:SF1">
    <property type="entry name" value="SULFATASE ATSG-RELATED"/>
    <property type="match status" value="1"/>
</dbReference>
<accession>A0A8J6UAV8</accession>
<reference evidence="2" key="1">
    <citation type="journal article" date="2013" name="Int. J. Syst. Evol. Microbiol.">
        <title>Aestuariibaculum suncheonense gen. nov., sp. nov., a marine bacterium of the family Flavobacteriaceae isolated from a tidal flat and emended descriptions of the genera Gaetbulibacter and Tamlana.</title>
        <authorList>
            <person name="Jeong S.H."/>
            <person name="Park M.S."/>
            <person name="Jin H.M."/>
            <person name="Lee K."/>
            <person name="Park W."/>
            <person name="Jeon C.O."/>
        </authorList>
    </citation>
    <scope>NUCLEOTIDE SEQUENCE</scope>
    <source>
        <strain evidence="2">SC17</strain>
    </source>
</reference>
<dbReference type="InterPro" id="IPR017850">
    <property type="entry name" value="Alkaline_phosphatase_core_sf"/>
</dbReference>
<protein>
    <submittedName>
        <fullName evidence="2">Sulfatase</fullName>
    </submittedName>
</protein>
<sequence>MIELKAMMKSIFILVTCLLSIMGQTQTKPNILWVTIEDTSPQFIGCYGNQDASTPVIDKLAAEGIRFTNAFSTGTVCSPSRSAIITGVPTYKMGTGHHRSNYPIPDFIHGFPYYLKQQGYYTSNNVKTDYNIANEKDFINDAWNESSNKASWRGRAENQPFFSVFNFAESHQSRTMSMSYDWYLKNVWNHLPESDRISDDAFEMPPFYNDTPEMRKQFARVYNSIKLTDNRIGELLEKLEKDGLRDNTIIFFYADHGEGMPRGKTNGINLGYRVPFIVWFPEKWKHLSPWGKAGSVSDELVNFEDLAPTMISLVEGKVPNYLNGSILMGAERSKEKNYLLLSSDRADNGTDLVRTITDGRFVYSRNYMPFMPEMRYIRYIEIADITKHMRLDYKNNQLNELQERVFKTRPAEVLYDIDNDLWETKNLVNNPQYKTILEEMRNELDIRLKKARDVHFLPEYEIGMISKKETPYQYRLDDEKYSFDDIYSAASLSGKTGKEAAKEQVKLLRSNNKIERYWGVVGLMSQNKSLIKCHKKYLVKALKDNYCPVVITAASILYNHFNDASSLMILKEFCQSDNMDLALMAINYTLYFEQKEAFIETVKTVYSLPNRNYNVKAACQDFLGIIGEIENSSDTEN</sequence>
<evidence type="ECO:0000313" key="3">
    <source>
        <dbReference type="Proteomes" id="UP000602057"/>
    </source>
</evidence>
<dbReference type="Gene3D" id="3.40.720.10">
    <property type="entry name" value="Alkaline Phosphatase, subunit A"/>
    <property type="match status" value="1"/>
</dbReference>
<dbReference type="Pfam" id="PF00884">
    <property type="entry name" value="Sulfatase"/>
    <property type="match status" value="1"/>
</dbReference>
<dbReference type="InterPro" id="IPR052701">
    <property type="entry name" value="GAG_Ulvan_Degrading_Sulfatases"/>
</dbReference>
<evidence type="ECO:0000259" key="1">
    <source>
        <dbReference type="Pfam" id="PF00884"/>
    </source>
</evidence>
<gene>
    <name evidence="2" type="ORF">ICJ84_05150</name>
</gene>
<dbReference type="SUPFAM" id="SSF53649">
    <property type="entry name" value="Alkaline phosphatase-like"/>
    <property type="match status" value="1"/>
</dbReference>
<dbReference type="PANTHER" id="PTHR43751">
    <property type="entry name" value="SULFATASE"/>
    <property type="match status" value="1"/>
</dbReference>
<dbReference type="EMBL" id="JACVXC010000001">
    <property type="protein sequence ID" value="MBD0834812.1"/>
    <property type="molecule type" value="Genomic_DNA"/>
</dbReference>
<evidence type="ECO:0000313" key="2">
    <source>
        <dbReference type="EMBL" id="MBD0834812.1"/>
    </source>
</evidence>
<name>A0A8J6UAV8_9FLAO</name>
<dbReference type="RefSeq" id="WP_188215265.1">
    <property type="nucleotide sequence ID" value="NZ_BAABGH010000018.1"/>
</dbReference>
<proteinExistence type="predicted"/>
<organism evidence="2 3">
    <name type="scientific">Aestuariibaculum suncheonense</name>
    <dbReference type="NCBI Taxonomy" id="1028745"/>
    <lineage>
        <taxon>Bacteria</taxon>
        <taxon>Pseudomonadati</taxon>
        <taxon>Bacteroidota</taxon>
        <taxon>Flavobacteriia</taxon>
        <taxon>Flavobacteriales</taxon>
        <taxon>Flavobacteriaceae</taxon>
    </lineage>
</organism>
<dbReference type="InterPro" id="IPR000917">
    <property type="entry name" value="Sulfatase_N"/>
</dbReference>
<dbReference type="AlphaFoldDB" id="A0A8J6UAV8"/>